<feature type="signal peptide" evidence="1">
    <location>
        <begin position="1"/>
        <end position="25"/>
    </location>
</feature>
<dbReference type="RefSeq" id="WP_101356172.1">
    <property type="nucleotide sequence ID" value="NZ_PIQO01000023.1"/>
</dbReference>
<comment type="caution">
    <text evidence="2">The sequence shown here is derived from an EMBL/GenBank/DDBJ whole genome shotgun (WGS) entry which is preliminary data.</text>
</comment>
<accession>A0A2N3LEN8</accession>
<keyword evidence="3" id="KW-1185">Reference proteome</keyword>
<evidence type="ECO:0000256" key="1">
    <source>
        <dbReference type="SAM" id="SignalP"/>
    </source>
</evidence>
<evidence type="ECO:0000313" key="3">
    <source>
        <dbReference type="Proteomes" id="UP000233440"/>
    </source>
</evidence>
<organism evidence="2 3">
    <name type="scientific">Heyndrickxia camelliae</name>
    <dbReference type="NCBI Taxonomy" id="1707093"/>
    <lineage>
        <taxon>Bacteria</taxon>
        <taxon>Bacillati</taxon>
        <taxon>Bacillota</taxon>
        <taxon>Bacilli</taxon>
        <taxon>Bacillales</taxon>
        <taxon>Bacillaceae</taxon>
        <taxon>Heyndrickxia</taxon>
    </lineage>
</organism>
<reference evidence="2 3" key="1">
    <citation type="submission" date="2017-11" db="EMBL/GenBank/DDBJ databases">
        <title>Bacillus camelliae sp. nov., isolated from pu'er tea.</title>
        <authorList>
            <person name="Niu L."/>
        </authorList>
    </citation>
    <scope>NUCLEOTIDE SEQUENCE [LARGE SCALE GENOMIC DNA]</scope>
    <source>
        <strain evidence="2 3">7578-1</strain>
    </source>
</reference>
<dbReference type="AlphaFoldDB" id="A0A2N3LEN8"/>
<evidence type="ECO:0000313" key="2">
    <source>
        <dbReference type="EMBL" id="PKR83027.1"/>
    </source>
</evidence>
<protein>
    <submittedName>
        <fullName evidence="2">Uncharacterized protein</fullName>
    </submittedName>
</protein>
<gene>
    <name evidence="2" type="ORF">CWO92_21040</name>
</gene>
<name>A0A2N3LEN8_9BACI</name>
<feature type="chain" id="PRO_5014645515" evidence="1">
    <location>
        <begin position="26"/>
        <end position="179"/>
    </location>
</feature>
<proteinExistence type="predicted"/>
<sequence>MKRKILKSFVILGVSSFILVPSALAATSIKPGQVYKQVKDFNAEYTSHLDKTTSASKTSLNNTLTNLNKRETDEKNNYNIELNRINKVQVAEKKRLEDAKSKAKTDLDRIHIGDQIKISDQQFELQKKDLEMKSKLKIQELELQKANIKDQTTLVNQSTEAQKSLLSRVITIIKPLLNM</sequence>
<dbReference type="Proteomes" id="UP000233440">
    <property type="component" value="Unassembled WGS sequence"/>
</dbReference>
<dbReference type="EMBL" id="PIQO01000023">
    <property type="protein sequence ID" value="PKR83027.1"/>
    <property type="molecule type" value="Genomic_DNA"/>
</dbReference>
<keyword evidence="1" id="KW-0732">Signal</keyword>